<dbReference type="RefSeq" id="WP_307635163.1">
    <property type="nucleotide sequence ID" value="NZ_JAUSQL010000001.1"/>
</dbReference>
<reference evidence="1 2" key="1">
    <citation type="submission" date="2023-07" db="EMBL/GenBank/DDBJ databases">
        <title>Sequencing the genomes of 1000 actinobacteria strains.</title>
        <authorList>
            <person name="Klenk H.-P."/>
        </authorList>
    </citation>
    <scope>NUCLEOTIDE SEQUENCE [LARGE SCALE GENOMIC DNA]</scope>
    <source>
        <strain evidence="1 2">DSM 19515</strain>
    </source>
</reference>
<dbReference type="EMBL" id="JAUSQL010000001">
    <property type="protein sequence ID" value="MDP9833082.1"/>
    <property type="molecule type" value="Genomic_DNA"/>
</dbReference>
<keyword evidence="2" id="KW-1185">Reference proteome</keyword>
<evidence type="ECO:0000313" key="2">
    <source>
        <dbReference type="Proteomes" id="UP001230145"/>
    </source>
</evidence>
<evidence type="ECO:0000313" key="1">
    <source>
        <dbReference type="EMBL" id="MDP9833082.1"/>
    </source>
</evidence>
<dbReference type="Proteomes" id="UP001230145">
    <property type="component" value="Unassembled WGS sequence"/>
</dbReference>
<accession>A0ABT9PK37</accession>
<gene>
    <name evidence="1" type="ORF">J2S45_001761</name>
</gene>
<name>A0ABT9PK37_9ACTO</name>
<organism evidence="1 2">
    <name type="scientific">Trueperella abortisuis</name>
    <dbReference type="NCBI Taxonomy" id="445930"/>
    <lineage>
        <taxon>Bacteria</taxon>
        <taxon>Bacillati</taxon>
        <taxon>Actinomycetota</taxon>
        <taxon>Actinomycetes</taxon>
        <taxon>Actinomycetales</taxon>
        <taxon>Actinomycetaceae</taxon>
        <taxon>Trueperella</taxon>
    </lineage>
</organism>
<proteinExistence type="predicted"/>
<comment type="caution">
    <text evidence="1">The sequence shown here is derived from an EMBL/GenBank/DDBJ whole genome shotgun (WGS) entry which is preliminary data.</text>
</comment>
<sequence>MDWMILAETIASEVEQGEREKLEAEAADLADAERATLTVEDRLRGAVGVNVEVGLRGLPPLSGTVETVGRGWFLLADSAREHVVLTREVASLTRVSWVQSPGGGLPVSVGSLLRQLQASYVSLRGADVDVAGTVVGVGRDHLLIESESEGRYGSYAQPWQAHYDFGQSERLSQIVIPIDAIAVVSQARVNRAV</sequence>
<protein>
    <submittedName>
        <fullName evidence="1">Uncharacterized protein</fullName>
    </submittedName>
</protein>